<dbReference type="Pfam" id="PF00534">
    <property type="entry name" value="Glycos_transf_1"/>
    <property type="match status" value="1"/>
</dbReference>
<gene>
    <name evidence="6" type="ORF">IQ266_12640</name>
</gene>
<evidence type="ECO:0000256" key="1">
    <source>
        <dbReference type="ARBA" id="ARBA00022676"/>
    </source>
</evidence>
<dbReference type="InterPro" id="IPR001296">
    <property type="entry name" value="Glyco_trans_1"/>
</dbReference>
<evidence type="ECO:0000256" key="3">
    <source>
        <dbReference type="SAM" id="MobiDB-lite"/>
    </source>
</evidence>
<accession>A0A928VMT9</accession>
<organism evidence="6 7">
    <name type="scientific">Romeriopsis navalis LEGE 11480</name>
    <dbReference type="NCBI Taxonomy" id="2777977"/>
    <lineage>
        <taxon>Bacteria</taxon>
        <taxon>Bacillati</taxon>
        <taxon>Cyanobacteriota</taxon>
        <taxon>Cyanophyceae</taxon>
        <taxon>Leptolyngbyales</taxon>
        <taxon>Leptolyngbyaceae</taxon>
        <taxon>Romeriopsis</taxon>
        <taxon>Romeriopsis navalis</taxon>
    </lineage>
</organism>
<evidence type="ECO:0000313" key="7">
    <source>
        <dbReference type="Proteomes" id="UP000625316"/>
    </source>
</evidence>
<feature type="domain" description="Glycosyltransferase subfamily 4-like N-terminal" evidence="5">
    <location>
        <begin position="19"/>
        <end position="179"/>
    </location>
</feature>
<dbReference type="InterPro" id="IPR028098">
    <property type="entry name" value="Glyco_trans_4-like_N"/>
</dbReference>
<feature type="region of interest" description="Disordered" evidence="3">
    <location>
        <begin position="379"/>
        <end position="405"/>
    </location>
</feature>
<proteinExistence type="predicted"/>
<sequence length="405" mass="45082">MSVYFYVHYFPAHEPPVQNGVVRAVHGLVSSLAKCGEAITLLSEGPQTEQIQTATGYQHRCFANSRSHPSTHLAPDLIQFVQQRLTPQDLVILNGGFHLNVYALAKLLKQHNIPYVVAPHLTYDRYMFAKSRTRKYPYWYLCEKATLQNASAVQVLDQSQAIWLRRRGITTPIITVQNGFAPTDIPAKSSLSWRTNADQRAQLLFFGRLCRHIKGLDLLLEALAQFNAPNRPHLTLQGPEVGDRQILEAQTQALKIDDRVNFCSPEYASTPAAIMAQYDIVCLPSRSEGFGLTALEAMLAGRVLLVSEHAGIATHIRASGCGIVVKPNAESIHAGLVELLNCRHQWASMGLRGREYAIQHLSWQQIALAARQTYSTFTPIPPERQSASPTSNKAKWSEKALAAQR</sequence>
<dbReference type="SUPFAM" id="SSF53756">
    <property type="entry name" value="UDP-Glycosyltransferase/glycogen phosphorylase"/>
    <property type="match status" value="1"/>
</dbReference>
<feature type="domain" description="Glycosyl transferase family 1" evidence="4">
    <location>
        <begin position="198"/>
        <end position="354"/>
    </location>
</feature>
<evidence type="ECO:0000313" key="6">
    <source>
        <dbReference type="EMBL" id="MBE9030578.1"/>
    </source>
</evidence>
<feature type="compositionally biased region" description="Polar residues" evidence="3">
    <location>
        <begin position="385"/>
        <end position="394"/>
    </location>
</feature>
<evidence type="ECO:0000259" key="4">
    <source>
        <dbReference type="Pfam" id="PF00534"/>
    </source>
</evidence>
<reference evidence="6" key="1">
    <citation type="submission" date="2020-10" db="EMBL/GenBank/DDBJ databases">
        <authorList>
            <person name="Castelo-Branco R."/>
            <person name="Eusebio N."/>
            <person name="Adriana R."/>
            <person name="Vieira A."/>
            <person name="Brugerolle De Fraissinette N."/>
            <person name="Rezende De Castro R."/>
            <person name="Schneider M.P."/>
            <person name="Vasconcelos V."/>
            <person name="Leao P.N."/>
        </authorList>
    </citation>
    <scope>NUCLEOTIDE SEQUENCE</scope>
    <source>
        <strain evidence="6">LEGE 11480</strain>
    </source>
</reference>
<protein>
    <submittedName>
        <fullName evidence="6">Glycosyltransferase</fullName>
    </submittedName>
</protein>
<dbReference type="AlphaFoldDB" id="A0A928VMT9"/>
<keyword evidence="7" id="KW-1185">Reference proteome</keyword>
<dbReference type="GO" id="GO:0016757">
    <property type="term" value="F:glycosyltransferase activity"/>
    <property type="evidence" value="ECO:0007669"/>
    <property type="project" value="UniProtKB-KW"/>
</dbReference>
<evidence type="ECO:0000256" key="2">
    <source>
        <dbReference type="ARBA" id="ARBA00022679"/>
    </source>
</evidence>
<keyword evidence="1" id="KW-0328">Glycosyltransferase</keyword>
<keyword evidence="2" id="KW-0808">Transferase</keyword>
<dbReference type="Gene3D" id="3.40.50.2000">
    <property type="entry name" value="Glycogen Phosphorylase B"/>
    <property type="match status" value="2"/>
</dbReference>
<evidence type="ECO:0000259" key="5">
    <source>
        <dbReference type="Pfam" id="PF13579"/>
    </source>
</evidence>
<dbReference type="RefSeq" id="WP_264325408.1">
    <property type="nucleotide sequence ID" value="NZ_JADEXQ010000039.1"/>
</dbReference>
<dbReference type="Pfam" id="PF13579">
    <property type="entry name" value="Glyco_trans_4_4"/>
    <property type="match status" value="1"/>
</dbReference>
<dbReference type="PANTHER" id="PTHR12526">
    <property type="entry name" value="GLYCOSYLTRANSFERASE"/>
    <property type="match status" value="1"/>
</dbReference>
<comment type="caution">
    <text evidence="6">The sequence shown here is derived from an EMBL/GenBank/DDBJ whole genome shotgun (WGS) entry which is preliminary data.</text>
</comment>
<name>A0A928VMT9_9CYAN</name>
<dbReference type="Proteomes" id="UP000625316">
    <property type="component" value="Unassembled WGS sequence"/>
</dbReference>
<dbReference type="EMBL" id="JADEXQ010000039">
    <property type="protein sequence ID" value="MBE9030578.1"/>
    <property type="molecule type" value="Genomic_DNA"/>
</dbReference>
<dbReference type="PANTHER" id="PTHR12526:SF510">
    <property type="entry name" value="D-INOSITOL 3-PHOSPHATE GLYCOSYLTRANSFERASE"/>
    <property type="match status" value="1"/>
</dbReference>